<sequence length="28" mass="2999">MRGVVCGHGMVWPSPAACRACRAARCHD</sequence>
<protein>
    <submittedName>
        <fullName evidence="1">Uncharacterized protein</fullName>
    </submittedName>
</protein>
<name>A0A0A9A4M0_ARUDO</name>
<dbReference type="EMBL" id="GBRH01253002">
    <property type="protein sequence ID" value="JAD44893.1"/>
    <property type="molecule type" value="Transcribed_RNA"/>
</dbReference>
<reference evidence="1" key="1">
    <citation type="submission" date="2014-09" db="EMBL/GenBank/DDBJ databases">
        <authorList>
            <person name="Magalhaes I.L.F."/>
            <person name="Oliveira U."/>
            <person name="Santos F.R."/>
            <person name="Vidigal T.H.D.A."/>
            <person name="Brescovit A.D."/>
            <person name="Santos A.J."/>
        </authorList>
    </citation>
    <scope>NUCLEOTIDE SEQUENCE</scope>
    <source>
        <tissue evidence="1">Shoot tissue taken approximately 20 cm above the soil surface</tissue>
    </source>
</reference>
<dbReference type="AlphaFoldDB" id="A0A0A9A4M0"/>
<proteinExistence type="predicted"/>
<accession>A0A0A9A4M0</accession>
<organism evidence="1">
    <name type="scientific">Arundo donax</name>
    <name type="common">Giant reed</name>
    <name type="synonym">Donax arundinaceus</name>
    <dbReference type="NCBI Taxonomy" id="35708"/>
    <lineage>
        <taxon>Eukaryota</taxon>
        <taxon>Viridiplantae</taxon>
        <taxon>Streptophyta</taxon>
        <taxon>Embryophyta</taxon>
        <taxon>Tracheophyta</taxon>
        <taxon>Spermatophyta</taxon>
        <taxon>Magnoliopsida</taxon>
        <taxon>Liliopsida</taxon>
        <taxon>Poales</taxon>
        <taxon>Poaceae</taxon>
        <taxon>PACMAD clade</taxon>
        <taxon>Arundinoideae</taxon>
        <taxon>Arundineae</taxon>
        <taxon>Arundo</taxon>
    </lineage>
</organism>
<reference evidence="1" key="2">
    <citation type="journal article" date="2015" name="Data Brief">
        <title>Shoot transcriptome of the giant reed, Arundo donax.</title>
        <authorList>
            <person name="Barrero R.A."/>
            <person name="Guerrero F.D."/>
            <person name="Moolhuijzen P."/>
            <person name="Goolsby J.A."/>
            <person name="Tidwell J."/>
            <person name="Bellgard S.E."/>
            <person name="Bellgard M.I."/>
        </authorList>
    </citation>
    <scope>NUCLEOTIDE SEQUENCE</scope>
    <source>
        <tissue evidence="1">Shoot tissue taken approximately 20 cm above the soil surface</tissue>
    </source>
</reference>
<evidence type="ECO:0000313" key="1">
    <source>
        <dbReference type="EMBL" id="JAD44893.1"/>
    </source>
</evidence>